<protein>
    <submittedName>
        <fullName evidence="1">Uncharacterized protein</fullName>
    </submittedName>
</protein>
<reference evidence="1" key="2">
    <citation type="submission" date="2020-11" db="EMBL/GenBank/DDBJ databases">
        <authorList>
            <person name="McCartney M.A."/>
            <person name="Auch B."/>
            <person name="Kono T."/>
            <person name="Mallez S."/>
            <person name="Becker A."/>
            <person name="Gohl D.M."/>
            <person name="Silverstein K.A.T."/>
            <person name="Koren S."/>
            <person name="Bechman K.B."/>
            <person name="Herman A."/>
            <person name="Abrahante J.E."/>
            <person name="Garbe J."/>
        </authorList>
    </citation>
    <scope>NUCLEOTIDE SEQUENCE</scope>
    <source>
        <strain evidence="1">Duluth1</strain>
        <tissue evidence="1">Whole animal</tissue>
    </source>
</reference>
<reference evidence="1" key="1">
    <citation type="journal article" date="2019" name="bioRxiv">
        <title>The Genome of the Zebra Mussel, Dreissena polymorpha: A Resource for Invasive Species Research.</title>
        <authorList>
            <person name="McCartney M.A."/>
            <person name="Auch B."/>
            <person name="Kono T."/>
            <person name="Mallez S."/>
            <person name="Zhang Y."/>
            <person name="Obille A."/>
            <person name="Becker A."/>
            <person name="Abrahante J.E."/>
            <person name="Garbe J."/>
            <person name="Badalamenti J.P."/>
            <person name="Herman A."/>
            <person name="Mangelson H."/>
            <person name="Liachko I."/>
            <person name="Sullivan S."/>
            <person name="Sone E.D."/>
            <person name="Koren S."/>
            <person name="Silverstein K.A.T."/>
            <person name="Beckman K.B."/>
            <person name="Gohl D.M."/>
        </authorList>
    </citation>
    <scope>NUCLEOTIDE SEQUENCE</scope>
    <source>
        <strain evidence="1">Duluth1</strain>
        <tissue evidence="1">Whole animal</tissue>
    </source>
</reference>
<dbReference type="AlphaFoldDB" id="A0A9D4D8D9"/>
<gene>
    <name evidence="1" type="ORF">DPMN_046433</name>
</gene>
<sequence length="80" mass="8860">MFCSLTSSSGNSMRFTCQMSGTYLDTSVYKQGNTTFETYDPAYDPNYCLVMEAAGSKHDSNVTFVLRLIIIVQLPLSIGK</sequence>
<evidence type="ECO:0000313" key="2">
    <source>
        <dbReference type="Proteomes" id="UP000828390"/>
    </source>
</evidence>
<comment type="caution">
    <text evidence="1">The sequence shown here is derived from an EMBL/GenBank/DDBJ whole genome shotgun (WGS) entry which is preliminary data.</text>
</comment>
<organism evidence="1 2">
    <name type="scientific">Dreissena polymorpha</name>
    <name type="common">Zebra mussel</name>
    <name type="synonym">Mytilus polymorpha</name>
    <dbReference type="NCBI Taxonomy" id="45954"/>
    <lineage>
        <taxon>Eukaryota</taxon>
        <taxon>Metazoa</taxon>
        <taxon>Spiralia</taxon>
        <taxon>Lophotrochozoa</taxon>
        <taxon>Mollusca</taxon>
        <taxon>Bivalvia</taxon>
        <taxon>Autobranchia</taxon>
        <taxon>Heteroconchia</taxon>
        <taxon>Euheterodonta</taxon>
        <taxon>Imparidentia</taxon>
        <taxon>Neoheterodontei</taxon>
        <taxon>Myida</taxon>
        <taxon>Dreissenoidea</taxon>
        <taxon>Dreissenidae</taxon>
        <taxon>Dreissena</taxon>
    </lineage>
</organism>
<proteinExistence type="predicted"/>
<evidence type="ECO:0000313" key="1">
    <source>
        <dbReference type="EMBL" id="KAH3739746.1"/>
    </source>
</evidence>
<name>A0A9D4D8D9_DREPO</name>
<dbReference type="Proteomes" id="UP000828390">
    <property type="component" value="Unassembled WGS sequence"/>
</dbReference>
<keyword evidence="2" id="KW-1185">Reference proteome</keyword>
<accession>A0A9D4D8D9</accession>
<dbReference type="EMBL" id="JAIWYP010000011">
    <property type="protein sequence ID" value="KAH3739746.1"/>
    <property type="molecule type" value="Genomic_DNA"/>
</dbReference>